<feature type="domain" description="ABC3 transporter permease C-terminal" evidence="7">
    <location>
        <begin position="260"/>
        <end position="376"/>
    </location>
</feature>
<keyword evidence="5 6" id="KW-0472">Membrane</keyword>
<evidence type="ECO:0000256" key="6">
    <source>
        <dbReference type="SAM" id="Phobius"/>
    </source>
</evidence>
<proteinExistence type="predicted"/>
<gene>
    <name evidence="9" type="ORF">RI845_10310</name>
</gene>
<dbReference type="InterPro" id="IPR025857">
    <property type="entry name" value="MacB_PCD"/>
</dbReference>
<feature type="transmembrane region" description="Helical" evidence="6">
    <location>
        <begin position="708"/>
        <end position="731"/>
    </location>
</feature>
<organism evidence="9 10">
    <name type="scientific">Thalassotalea nanhaiensis</name>
    <dbReference type="NCBI Taxonomy" id="3065648"/>
    <lineage>
        <taxon>Bacteria</taxon>
        <taxon>Pseudomonadati</taxon>
        <taxon>Pseudomonadota</taxon>
        <taxon>Gammaproteobacteria</taxon>
        <taxon>Alteromonadales</taxon>
        <taxon>Colwelliaceae</taxon>
        <taxon>Thalassotalea</taxon>
    </lineage>
</organism>
<dbReference type="EMBL" id="CP134146">
    <property type="protein sequence ID" value="WNC66932.1"/>
    <property type="molecule type" value="Genomic_DNA"/>
</dbReference>
<evidence type="ECO:0000256" key="2">
    <source>
        <dbReference type="ARBA" id="ARBA00022475"/>
    </source>
</evidence>
<keyword evidence="4 6" id="KW-1133">Transmembrane helix</keyword>
<feature type="transmembrane region" description="Helical" evidence="6">
    <location>
        <begin position="303"/>
        <end position="326"/>
    </location>
</feature>
<evidence type="ECO:0000256" key="3">
    <source>
        <dbReference type="ARBA" id="ARBA00022692"/>
    </source>
</evidence>
<dbReference type="InterPro" id="IPR003838">
    <property type="entry name" value="ABC3_permease_C"/>
</dbReference>
<keyword evidence="2" id="KW-1003">Cell membrane</keyword>
<feature type="transmembrane region" description="Helical" evidence="6">
    <location>
        <begin position="796"/>
        <end position="822"/>
    </location>
</feature>
<feature type="transmembrane region" description="Helical" evidence="6">
    <location>
        <begin position="21"/>
        <end position="41"/>
    </location>
</feature>
<dbReference type="PANTHER" id="PTHR30287:SF1">
    <property type="entry name" value="INNER MEMBRANE PROTEIN"/>
    <property type="match status" value="1"/>
</dbReference>
<sequence length="834" mass="91965">MPIWVKQSLRLFRHELKRGELTIICLAIILAVATVFSLSGFSQQIQSALINESNSFIASDRVLQSSRPVDDEILIKSKELHLDNAQVMLFSSMVFAGDEMQLASVKAVSNSYPLRGELLINDPVNSNVLAKGAPAIGTVWVQPSLLEKLSTKVGDKLELGAAEFTIAGTINKEPDASFSVFTQGPRVFINYQDVEATQVVQPGSRLTYRYLFAGSEQAIEQYEQWIKPKVSEIQRWYDVKGQQTPLANALTRAEKYLSLASMLGIILAAVAVSVASRRYGQRHQPMVAVFKAMGANRGHIRNLYLLHWTSLSLFSITIGLAIGFGLQTIGLSLMADYLPTTNESISSYPLIIATVTGIISASAFAITPMKMLISTPVLAVIHGFDNIDTKKSIIANIPPFIAIFALLIMFSGDWVLSLALMASGGVIIAILLLLGRLLISTGRAVGSQAGQSFHLAMASLKRRGKQNNVQLVSFTIAINLLLLMLVVRNDLINEWQAQLPVNAPNQFLVNISKPQVPQVESFLNENGMSASDLYPIVRGRLTAINEEKLLKRASKEQTDRSDQGRQGIGRELNMTWHSVLPKENDIIKGQWFDPNDEYAQVSIESKLAERLEINIGDQLSFQIGSEQIKLPVTSIREVNWQSMQPNFYMIFSDKVLKDFPATYIAAMHVPTDKQRAMQTFLSQYPTITVIDVQAMISQLRSVIDQVSLAIEFILALVVLAGSLVLVAQVQASMEERERELAILRTLGAKGSLLKGATVLEFVVLGAIAGFMASIAMEIGVYVIQTQVFDMQPSLHLFYWFVGIGLGALFVGLVGLFSCWRLLNLSSLTLIRRTL</sequence>
<feature type="transmembrane region" description="Helical" evidence="6">
    <location>
        <begin position="256"/>
        <end position="276"/>
    </location>
</feature>
<evidence type="ECO:0000313" key="10">
    <source>
        <dbReference type="Proteomes" id="UP001248581"/>
    </source>
</evidence>
<dbReference type="Pfam" id="PF12704">
    <property type="entry name" value="MacB_PCD"/>
    <property type="match status" value="1"/>
</dbReference>
<feature type="domain" description="MacB-like periplasmic core" evidence="8">
    <location>
        <begin position="24"/>
        <end position="226"/>
    </location>
</feature>
<reference evidence="10" key="1">
    <citation type="submission" date="2023-09" db="EMBL/GenBank/DDBJ databases">
        <authorList>
            <person name="Li S."/>
            <person name="Li X."/>
            <person name="Zhang C."/>
            <person name="Zhao Z."/>
        </authorList>
    </citation>
    <scope>NUCLEOTIDE SEQUENCE [LARGE SCALE GENOMIC DNA]</scope>
    <source>
        <strain evidence="10">SQ345</strain>
    </source>
</reference>
<evidence type="ECO:0000259" key="8">
    <source>
        <dbReference type="Pfam" id="PF12704"/>
    </source>
</evidence>
<feature type="domain" description="ABC3 transporter permease C-terminal" evidence="7">
    <location>
        <begin position="712"/>
        <end position="824"/>
    </location>
</feature>
<dbReference type="RefSeq" id="WP_348386097.1">
    <property type="nucleotide sequence ID" value="NZ_CP134146.1"/>
</dbReference>
<feature type="transmembrane region" description="Helical" evidence="6">
    <location>
        <begin position="418"/>
        <end position="439"/>
    </location>
</feature>
<protein>
    <submittedName>
        <fullName evidence="9">FtsX-like permease family protein</fullName>
    </submittedName>
</protein>
<dbReference type="PANTHER" id="PTHR30287">
    <property type="entry name" value="MEMBRANE COMPONENT OF PREDICTED ABC SUPERFAMILY METABOLITE UPTAKE TRANSPORTER"/>
    <property type="match status" value="1"/>
</dbReference>
<feature type="transmembrane region" description="Helical" evidence="6">
    <location>
        <begin position="346"/>
        <end position="366"/>
    </location>
</feature>
<comment type="subcellular location">
    <subcellularLocation>
        <location evidence="1">Cell membrane</location>
        <topology evidence="1">Multi-pass membrane protein</topology>
    </subcellularLocation>
</comment>
<feature type="transmembrane region" description="Helical" evidence="6">
    <location>
        <begin position="469"/>
        <end position="487"/>
    </location>
</feature>
<evidence type="ECO:0000256" key="4">
    <source>
        <dbReference type="ARBA" id="ARBA00022989"/>
    </source>
</evidence>
<evidence type="ECO:0000256" key="1">
    <source>
        <dbReference type="ARBA" id="ARBA00004651"/>
    </source>
</evidence>
<dbReference type="InterPro" id="IPR038766">
    <property type="entry name" value="Membrane_comp_ABC_pdt"/>
</dbReference>
<feature type="transmembrane region" description="Helical" evidence="6">
    <location>
        <begin position="393"/>
        <end position="412"/>
    </location>
</feature>
<keyword evidence="10" id="KW-1185">Reference proteome</keyword>
<feature type="transmembrane region" description="Helical" evidence="6">
    <location>
        <begin position="752"/>
        <end position="776"/>
    </location>
</feature>
<dbReference type="Pfam" id="PF02687">
    <property type="entry name" value="FtsX"/>
    <property type="match status" value="2"/>
</dbReference>
<evidence type="ECO:0000256" key="5">
    <source>
        <dbReference type="ARBA" id="ARBA00023136"/>
    </source>
</evidence>
<evidence type="ECO:0000313" key="9">
    <source>
        <dbReference type="EMBL" id="WNC66932.1"/>
    </source>
</evidence>
<dbReference type="Proteomes" id="UP001248581">
    <property type="component" value="Chromosome"/>
</dbReference>
<accession>A0ABY9TDJ3</accession>
<keyword evidence="3 6" id="KW-0812">Transmembrane</keyword>
<evidence type="ECO:0000259" key="7">
    <source>
        <dbReference type="Pfam" id="PF02687"/>
    </source>
</evidence>
<name>A0ABY9TDJ3_9GAMM</name>